<gene>
    <name evidence="1" type="ORF">V8G54_009987</name>
</gene>
<dbReference type="AlphaFoldDB" id="A0AAQ3NX65"/>
<evidence type="ECO:0000313" key="1">
    <source>
        <dbReference type="EMBL" id="WVZ17005.1"/>
    </source>
</evidence>
<protein>
    <submittedName>
        <fullName evidence="1">Uncharacterized protein</fullName>
    </submittedName>
</protein>
<organism evidence="1 2">
    <name type="scientific">Vigna mungo</name>
    <name type="common">Black gram</name>
    <name type="synonym">Phaseolus mungo</name>
    <dbReference type="NCBI Taxonomy" id="3915"/>
    <lineage>
        <taxon>Eukaryota</taxon>
        <taxon>Viridiplantae</taxon>
        <taxon>Streptophyta</taxon>
        <taxon>Embryophyta</taxon>
        <taxon>Tracheophyta</taxon>
        <taxon>Spermatophyta</taxon>
        <taxon>Magnoliopsida</taxon>
        <taxon>eudicotyledons</taxon>
        <taxon>Gunneridae</taxon>
        <taxon>Pentapetalae</taxon>
        <taxon>rosids</taxon>
        <taxon>fabids</taxon>
        <taxon>Fabales</taxon>
        <taxon>Fabaceae</taxon>
        <taxon>Papilionoideae</taxon>
        <taxon>50 kb inversion clade</taxon>
        <taxon>NPAAA clade</taxon>
        <taxon>indigoferoid/millettioid clade</taxon>
        <taxon>Phaseoleae</taxon>
        <taxon>Vigna</taxon>
    </lineage>
</organism>
<keyword evidence="2" id="KW-1185">Reference proteome</keyword>
<proteinExistence type="predicted"/>
<accession>A0AAQ3NX65</accession>
<name>A0AAQ3NX65_VIGMU</name>
<dbReference type="EMBL" id="CP144698">
    <property type="protein sequence ID" value="WVZ17005.1"/>
    <property type="molecule type" value="Genomic_DNA"/>
</dbReference>
<sequence>MKFASIYFSRYINIYKTCVNSVKPYELYIHNQMKYTRVTVSASSMKYSTCKIVRLWSKFYQLQQDQWQSYLQTMSLPILFYEDYLQSSQHSLSRLFHIRSTFLHVKCRIKLFRQRLNSCLLGS</sequence>
<evidence type="ECO:0000313" key="2">
    <source>
        <dbReference type="Proteomes" id="UP001374535"/>
    </source>
</evidence>
<dbReference type="Proteomes" id="UP001374535">
    <property type="component" value="Chromosome 3"/>
</dbReference>
<reference evidence="1 2" key="1">
    <citation type="journal article" date="2023" name="Life. Sci Alliance">
        <title>Evolutionary insights into 3D genome organization and epigenetic landscape of Vigna mungo.</title>
        <authorList>
            <person name="Junaid A."/>
            <person name="Singh B."/>
            <person name="Bhatia S."/>
        </authorList>
    </citation>
    <scope>NUCLEOTIDE SEQUENCE [LARGE SCALE GENOMIC DNA]</scope>
    <source>
        <strain evidence="1">Urdbean</strain>
    </source>
</reference>